<dbReference type="GO" id="GO:0050570">
    <property type="term" value="F:4-hydroxythreonine-4-phosphate dehydrogenase activity"/>
    <property type="evidence" value="ECO:0007669"/>
    <property type="project" value="UniProtKB-EC"/>
</dbReference>
<dbReference type="GO" id="GO:0046872">
    <property type="term" value="F:metal ion binding"/>
    <property type="evidence" value="ECO:0007669"/>
    <property type="project" value="UniProtKB-KW"/>
</dbReference>
<sequence>MIKVGITQGDINGIGYEVILKTFADIRMAEMCIPVIYGSAKVASFHRKAMELQPVSFNQINSAKDAVVNKVNIINCINEDTKIEIGQSTAIAGEAAYKSLEKAVADLKSGLIDVLVTAPINKHNIQREDFHFPGHTEYLEERFGKDGDKSLMILIKDSLRIALVTGHIPLADVPKSLTKEKIMDAAIRFEASLKRDFRIGRPRIAVLSLNPHAGENGLLGTEENDIITPAIKELQDKKVLCFGPYPADGFFGAGEFAKFDGILAMYHDQGLAPFKTLAMEDGVNFTAGLPIIRTSPAHGTAYGIAGKNEASEESFRQAVYMAIDTFGNRIEFDKAHANPLKKLYVERGGDNEVLDLTTEE</sequence>
<name>A0A212JBS9_9BACT</name>
<dbReference type="Gene3D" id="3.40.718.10">
    <property type="entry name" value="Isopropylmalate Dehydrogenase"/>
    <property type="match status" value="1"/>
</dbReference>
<keyword evidence="1" id="KW-0479">Metal-binding</keyword>
<dbReference type="NCBIfam" id="TIGR00557">
    <property type="entry name" value="pdxA"/>
    <property type="match status" value="1"/>
</dbReference>
<evidence type="ECO:0000256" key="3">
    <source>
        <dbReference type="ARBA" id="ARBA00023027"/>
    </source>
</evidence>
<dbReference type="RefSeq" id="WP_296939944.1">
    <property type="nucleotide sequence ID" value="NZ_LT599032.1"/>
</dbReference>
<dbReference type="SUPFAM" id="SSF53659">
    <property type="entry name" value="Isocitrate/Isopropylmalate dehydrogenase-like"/>
    <property type="match status" value="1"/>
</dbReference>
<organism evidence="4">
    <name type="scientific">uncultured Dysgonomonas sp</name>
    <dbReference type="NCBI Taxonomy" id="206096"/>
    <lineage>
        <taxon>Bacteria</taxon>
        <taxon>Pseudomonadati</taxon>
        <taxon>Bacteroidota</taxon>
        <taxon>Bacteroidia</taxon>
        <taxon>Bacteroidales</taxon>
        <taxon>Dysgonomonadaceae</taxon>
        <taxon>Dysgonomonas</taxon>
        <taxon>environmental samples</taxon>
    </lineage>
</organism>
<reference evidence="4" key="1">
    <citation type="submission" date="2016-04" db="EMBL/GenBank/DDBJ databases">
        <authorList>
            <person name="Evans L.H."/>
            <person name="Alamgir A."/>
            <person name="Owens N."/>
            <person name="Weber N.D."/>
            <person name="Virtaneva K."/>
            <person name="Barbian K."/>
            <person name="Babar A."/>
            <person name="Rosenke K."/>
        </authorList>
    </citation>
    <scope>NUCLEOTIDE SEQUENCE</scope>
    <source>
        <strain evidence="4">86-1</strain>
    </source>
</reference>
<dbReference type="GO" id="GO:0051287">
    <property type="term" value="F:NAD binding"/>
    <property type="evidence" value="ECO:0007669"/>
    <property type="project" value="InterPro"/>
</dbReference>
<dbReference type="PANTHER" id="PTHR30004">
    <property type="entry name" value="4-HYDROXYTHREONINE-4-PHOSPHATE DEHYDROGENASE"/>
    <property type="match status" value="1"/>
</dbReference>
<dbReference type="Pfam" id="PF04166">
    <property type="entry name" value="PdxA"/>
    <property type="match status" value="1"/>
</dbReference>
<evidence type="ECO:0000256" key="2">
    <source>
        <dbReference type="ARBA" id="ARBA00023002"/>
    </source>
</evidence>
<keyword evidence="3" id="KW-0520">NAD</keyword>
<dbReference type="AlphaFoldDB" id="A0A212JBS9"/>
<proteinExistence type="predicted"/>
<accession>A0A212JBS9</accession>
<protein>
    <submittedName>
        <fullName evidence="4">4-hydroxythreonine-4-phosphate dehydrogenase</fullName>
        <ecNumber evidence="4">1.1.1.262</ecNumber>
    </submittedName>
</protein>
<evidence type="ECO:0000313" key="4">
    <source>
        <dbReference type="EMBL" id="SBV96705.1"/>
    </source>
</evidence>
<dbReference type="InterPro" id="IPR005255">
    <property type="entry name" value="PdxA_fam"/>
</dbReference>
<keyword evidence="2 4" id="KW-0560">Oxidoreductase</keyword>
<evidence type="ECO:0000256" key="1">
    <source>
        <dbReference type="ARBA" id="ARBA00022723"/>
    </source>
</evidence>
<dbReference type="EMBL" id="FLUM01000001">
    <property type="protein sequence ID" value="SBV96705.1"/>
    <property type="molecule type" value="Genomic_DNA"/>
</dbReference>
<dbReference type="EC" id="1.1.1.262" evidence="4"/>
<dbReference type="PANTHER" id="PTHR30004:SF6">
    <property type="entry name" value="D-THREONATE 4-PHOSPHATE DEHYDROGENASE"/>
    <property type="match status" value="1"/>
</dbReference>
<gene>
    <name evidence="4" type="primary">pdxA</name>
    <name evidence="4" type="ORF">KL86DYS1_11714</name>
</gene>